<feature type="region of interest" description="Disordered" evidence="4">
    <location>
        <begin position="1"/>
        <end position="29"/>
    </location>
</feature>
<keyword evidence="2" id="KW-0378">Hydrolase</keyword>
<dbReference type="InterPro" id="IPR011604">
    <property type="entry name" value="PDDEXK-like_dom_sf"/>
</dbReference>
<dbReference type="HOGENOM" id="CLU_089295_0_0_3"/>
<evidence type="ECO:0000313" key="6">
    <source>
        <dbReference type="EMBL" id="ABX08532.1"/>
    </source>
</evidence>
<name>A9B9M0_PROM4</name>
<evidence type="ECO:0000256" key="2">
    <source>
        <dbReference type="ARBA" id="ARBA00022806"/>
    </source>
</evidence>
<evidence type="ECO:0000313" key="7">
    <source>
        <dbReference type="Proteomes" id="UP000000788"/>
    </source>
</evidence>
<dbReference type="OrthoDB" id="538495at2"/>
<keyword evidence="2" id="KW-0067">ATP-binding</keyword>
<dbReference type="GO" id="GO:0004386">
    <property type="term" value="F:helicase activity"/>
    <property type="evidence" value="ECO:0007669"/>
    <property type="project" value="UniProtKB-KW"/>
</dbReference>
<feature type="domain" description="PD-(D/E)XK endonuclease-like" evidence="5">
    <location>
        <begin position="105"/>
        <end position="262"/>
    </location>
</feature>
<dbReference type="KEGG" id="pmj:P9211_06011"/>
<evidence type="ECO:0000259" key="5">
    <source>
        <dbReference type="Pfam" id="PF12705"/>
    </source>
</evidence>
<accession>A9B9M0</accession>
<keyword evidence="1" id="KW-0227">DNA damage</keyword>
<keyword evidence="2" id="KW-0347">Helicase</keyword>
<reference evidence="6 7" key="1">
    <citation type="journal article" date="2007" name="PLoS Genet.">
        <title>Patterns and implications of gene gain and loss in the evolution of Prochlorococcus.</title>
        <authorList>
            <person name="Kettler G.C."/>
            <person name="Martiny A.C."/>
            <person name="Huang K."/>
            <person name="Zucker J."/>
            <person name="Coleman M.L."/>
            <person name="Rodrigue S."/>
            <person name="Chen F."/>
            <person name="Lapidus A."/>
            <person name="Ferriera S."/>
            <person name="Johnson J."/>
            <person name="Steglich C."/>
            <person name="Church G.M."/>
            <person name="Richardson P."/>
            <person name="Chisholm S.W."/>
        </authorList>
    </citation>
    <scope>NUCLEOTIDE SEQUENCE [LARGE SCALE GENOMIC DNA]</scope>
    <source>
        <strain evidence="7">MIT 9211</strain>
    </source>
</reference>
<proteinExistence type="predicted"/>
<keyword evidence="3" id="KW-0234">DNA repair</keyword>
<dbReference type="InterPro" id="IPR038726">
    <property type="entry name" value="PDDEXK_AddAB-type"/>
</dbReference>
<evidence type="ECO:0000256" key="1">
    <source>
        <dbReference type="ARBA" id="ARBA00022763"/>
    </source>
</evidence>
<dbReference type="Pfam" id="PF12705">
    <property type="entry name" value="PDDEXK_1"/>
    <property type="match status" value="1"/>
</dbReference>
<dbReference type="STRING" id="93059.P9211_06011"/>
<evidence type="ECO:0000256" key="3">
    <source>
        <dbReference type="ARBA" id="ARBA00023204"/>
    </source>
</evidence>
<organism evidence="6 7">
    <name type="scientific">Prochlorococcus marinus (strain MIT 9211)</name>
    <dbReference type="NCBI Taxonomy" id="93059"/>
    <lineage>
        <taxon>Bacteria</taxon>
        <taxon>Bacillati</taxon>
        <taxon>Cyanobacteriota</taxon>
        <taxon>Cyanophyceae</taxon>
        <taxon>Synechococcales</taxon>
        <taxon>Prochlorococcaceae</taxon>
        <taxon>Prochlorococcus</taxon>
    </lineage>
</organism>
<dbReference type="eggNOG" id="COG1468">
    <property type="taxonomic scope" value="Bacteria"/>
</dbReference>
<dbReference type="EMBL" id="CP000878">
    <property type="protein sequence ID" value="ABX08532.1"/>
    <property type="molecule type" value="Genomic_DNA"/>
</dbReference>
<dbReference type="Proteomes" id="UP000000788">
    <property type="component" value="Chromosome"/>
</dbReference>
<dbReference type="AlphaFoldDB" id="A9B9M0"/>
<dbReference type="Gene3D" id="3.90.320.10">
    <property type="match status" value="1"/>
</dbReference>
<evidence type="ECO:0000256" key="4">
    <source>
        <dbReference type="SAM" id="MobiDB-lite"/>
    </source>
</evidence>
<keyword evidence="2" id="KW-0547">Nucleotide-binding</keyword>
<gene>
    <name evidence="6" type="ordered locus">P9211_06011</name>
</gene>
<dbReference type="RefSeq" id="WP_012195154.1">
    <property type="nucleotide sequence ID" value="NC_009976.1"/>
</dbReference>
<sequence length="285" mass="32875">MIDLKRNGKKEPVKATGVRSRESSSYTPNQTADFKISRGRFSNFLTCKRCFYLDRVKGLDPPGTPGWTLNETTDLLLKKEFDECRETQTPHRLFAANGLGHVVPFDHPEIENWRNSLHRGLMLRHKGTSIILTGGVDDIWQDTRTKQLIVVDYKSQAKNGVVDKQDYLDDPYHDGYKIQMDFYSYLLSGMGFDVHPTSYFLVCNAKRDDDGFHKTMNFDEYLVPYNWNSDWIEEKVDEMVALMNQHQIPEPNECCKNCAYSEQYAKAVHQADSKQGENVQGSFFS</sequence>
<feature type="compositionally biased region" description="Basic and acidic residues" evidence="4">
    <location>
        <begin position="1"/>
        <end position="13"/>
    </location>
</feature>
<keyword evidence="7" id="KW-1185">Reference proteome</keyword>
<protein>
    <recommendedName>
        <fullName evidence="5">PD-(D/E)XK endonuclease-like domain-containing protein</fullName>
    </recommendedName>
</protein>
<dbReference type="GO" id="GO:0006281">
    <property type="term" value="P:DNA repair"/>
    <property type="evidence" value="ECO:0007669"/>
    <property type="project" value="UniProtKB-KW"/>
</dbReference>